<evidence type="ECO:0000256" key="6">
    <source>
        <dbReference type="ARBA" id="ARBA00022771"/>
    </source>
</evidence>
<feature type="compositionally biased region" description="Basic and acidic residues" evidence="9">
    <location>
        <begin position="550"/>
        <end position="559"/>
    </location>
</feature>
<name>W2SCH5_CYPE1</name>
<evidence type="ECO:0000256" key="5">
    <source>
        <dbReference type="ARBA" id="ARBA00022737"/>
    </source>
</evidence>
<dbReference type="InterPro" id="IPR031127">
    <property type="entry name" value="E3_UB_ligase_RBR"/>
</dbReference>
<feature type="compositionally biased region" description="Acidic residues" evidence="9">
    <location>
        <begin position="321"/>
        <end position="341"/>
    </location>
</feature>
<evidence type="ECO:0000259" key="10">
    <source>
        <dbReference type="PROSITE" id="PS51873"/>
    </source>
</evidence>
<evidence type="ECO:0000256" key="9">
    <source>
        <dbReference type="SAM" id="MobiDB-lite"/>
    </source>
</evidence>
<dbReference type="InterPro" id="IPR002867">
    <property type="entry name" value="IBR_dom"/>
</dbReference>
<dbReference type="InParanoid" id="W2SCH5"/>
<reference evidence="11 12" key="1">
    <citation type="submission" date="2013-03" db="EMBL/GenBank/DDBJ databases">
        <title>The Genome Sequence of Phialophora europaea CBS 101466.</title>
        <authorList>
            <consortium name="The Broad Institute Genomics Platform"/>
            <person name="Cuomo C."/>
            <person name="de Hoog S."/>
            <person name="Gorbushina A."/>
            <person name="Walker B."/>
            <person name="Young S.K."/>
            <person name="Zeng Q."/>
            <person name="Gargeya S."/>
            <person name="Fitzgerald M."/>
            <person name="Haas B."/>
            <person name="Abouelleil A."/>
            <person name="Allen A.W."/>
            <person name="Alvarado L."/>
            <person name="Arachchi H.M."/>
            <person name="Berlin A.M."/>
            <person name="Chapman S.B."/>
            <person name="Gainer-Dewar J."/>
            <person name="Goldberg J."/>
            <person name="Griggs A."/>
            <person name="Gujja S."/>
            <person name="Hansen M."/>
            <person name="Howarth C."/>
            <person name="Imamovic A."/>
            <person name="Ireland A."/>
            <person name="Larimer J."/>
            <person name="McCowan C."/>
            <person name="Murphy C."/>
            <person name="Pearson M."/>
            <person name="Poon T.W."/>
            <person name="Priest M."/>
            <person name="Roberts A."/>
            <person name="Saif S."/>
            <person name="Shea T."/>
            <person name="Sisk P."/>
            <person name="Sykes S."/>
            <person name="Wortman J."/>
            <person name="Nusbaum C."/>
            <person name="Birren B."/>
        </authorList>
    </citation>
    <scope>NUCLEOTIDE SEQUENCE [LARGE SCALE GENOMIC DNA]</scope>
    <source>
        <strain evidence="11 12">CBS 101466</strain>
    </source>
</reference>
<dbReference type="eggNOG" id="KOG1812">
    <property type="taxonomic scope" value="Eukaryota"/>
</dbReference>
<accession>W2SCH5</accession>
<dbReference type="InterPro" id="IPR044066">
    <property type="entry name" value="TRIAD_supradom"/>
</dbReference>
<keyword evidence="5" id="KW-0677">Repeat</keyword>
<dbReference type="PANTHER" id="PTHR11685">
    <property type="entry name" value="RBR FAMILY RING FINGER AND IBR DOMAIN-CONTAINING"/>
    <property type="match status" value="1"/>
</dbReference>
<dbReference type="VEuPathDB" id="FungiDB:HMPREF1541_09466"/>
<proteinExistence type="predicted"/>
<feature type="region of interest" description="Disordered" evidence="9">
    <location>
        <begin position="316"/>
        <end position="487"/>
    </location>
</feature>
<feature type="region of interest" description="Disordered" evidence="9">
    <location>
        <begin position="18"/>
        <end position="54"/>
    </location>
</feature>
<evidence type="ECO:0000256" key="3">
    <source>
        <dbReference type="ARBA" id="ARBA00022679"/>
    </source>
</evidence>
<keyword evidence="12" id="KW-1185">Reference proteome</keyword>
<gene>
    <name evidence="11" type="ORF">HMPREF1541_09466</name>
</gene>
<feature type="domain" description="RING-type" evidence="10">
    <location>
        <begin position="125"/>
        <end position="319"/>
    </location>
</feature>
<feature type="region of interest" description="Disordered" evidence="9">
    <location>
        <begin position="548"/>
        <end position="578"/>
    </location>
</feature>
<evidence type="ECO:0000256" key="7">
    <source>
        <dbReference type="ARBA" id="ARBA00022786"/>
    </source>
</evidence>
<sequence>MSCINRLFTFRRRTRQLGEEQAGTVTSDSHASPTTEAALTSQRTNQASTSTSARHAGRTFLFTNPLNLNLNFLTNRFSKSTSLGPPLLDDLHAAGLTFDTMTLADDEEASSLPRKRLKRSPFQGKTLTCDFCTDAIENEEYLRPCRHCKSTLCYNCVEHTFTIALSDHERMPARCCDRVLYPGVATGVLEPAELQRYKERYDETNTPNPYYCPVQTCSAFIPPRMLDVKDGHVTCPLCATQSCFRCRQVADEGHTCERKEEKAIVETYNYKLCPKCGTGLMRMYGCAHVRCQCGAHWCWDCRRPMQACYRKPCDHAREDGDATQESDVPDEVSDDEEEVQDGEVSAESQQQTQQNGTADEHVSDDNALNNSAPFAGSSDLPTVSGNGPESTQHTSIGNPEEPAPLSSSHHDTPTADPDSSPVTEESLAGPRPAGDTTAQSATEVLTDEAGPAPSTAQDSAQAPEESTSNTVTNLDDPDPEDWEARSLDFGDEPVDESFDVWGCQHKFRVFNIESVPDHWVKNLDRQKGLAVECMCCFKTVHLPGPQTVVKDNKMGDSHAKGRKGRLNRRRGRSPTPSATLTLARQDASIEDLAKTGAAGKDDVKTEVEKDKLAGLAMDEKELQELQKAEVRRKRTLLAYVCWDCGVLYCWGCRRDALRRIGRERAMEV</sequence>
<evidence type="ECO:0000256" key="4">
    <source>
        <dbReference type="ARBA" id="ARBA00022723"/>
    </source>
</evidence>
<dbReference type="EC" id="2.3.2.31" evidence="2"/>
<feature type="compositionally biased region" description="Basic residues" evidence="9">
    <location>
        <begin position="560"/>
        <end position="572"/>
    </location>
</feature>
<keyword evidence="3" id="KW-0808">Transferase</keyword>
<organism evidence="11 12">
    <name type="scientific">Cyphellophora europaea (strain CBS 101466)</name>
    <name type="common">Phialophora europaea</name>
    <dbReference type="NCBI Taxonomy" id="1220924"/>
    <lineage>
        <taxon>Eukaryota</taxon>
        <taxon>Fungi</taxon>
        <taxon>Dikarya</taxon>
        <taxon>Ascomycota</taxon>
        <taxon>Pezizomycotina</taxon>
        <taxon>Eurotiomycetes</taxon>
        <taxon>Chaetothyriomycetidae</taxon>
        <taxon>Chaetothyriales</taxon>
        <taxon>Cyphellophoraceae</taxon>
        <taxon>Cyphellophora</taxon>
    </lineage>
</organism>
<dbReference type="Gene3D" id="1.20.120.1750">
    <property type="match status" value="1"/>
</dbReference>
<dbReference type="Pfam" id="PF26200">
    <property type="entry name" value="Rcat_RNF216"/>
    <property type="match status" value="1"/>
</dbReference>
<dbReference type="GeneID" id="19976805"/>
<evidence type="ECO:0000256" key="8">
    <source>
        <dbReference type="ARBA" id="ARBA00022833"/>
    </source>
</evidence>
<evidence type="ECO:0000256" key="1">
    <source>
        <dbReference type="ARBA" id="ARBA00001798"/>
    </source>
</evidence>
<evidence type="ECO:0000313" key="12">
    <source>
        <dbReference type="Proteomes" id="UP000030752"/>
    </source>
</evidence>
<dbReference type="CDD" id="cd20335">
    <property type="entry name" value="BRcat_RBR"/>
    <property type="match status" value="1"/>
</dbReference>
<dbReference type="STRING" id="1220924.W2SCH5"/>
<dbReference type="SUPFAM" id="SSF57850">
    <property type="entry name" value="RING/U-box"/>
    <property type="match status" value="2"/>
</dbReference>
<evidence type="ECO:0000313" key="11">
    <source>
        <dbReference type="EMBL" id="ETN45634.1"/>
    </source>
</evidence>
<keyword evidence="8" id="KW-0862">Zinc</keyword>
<dbReference type="HOGENOM" id="CLU_407088_0_0_1"/>
<dbReference type="Pfam" id="PF01485">
    <property type="entry name" value="IBR"/>
    <property type="match status" value="1"/>
</dbReference>
<comment type="catalytic activity">
    <reaction evidence="1">
        <text>[E2 ubiquitin-conjugating enzyme]-S-ubiquitinyl-L-cysteine + [acceptor protein]-L-lysine = [E2 ubiquitin-conjugating enzyme]-L-cysteine + [acceptor protein]-N(6)-ubiquitinyl-L-lysine.</text>
        <dbReference type="EC" id="2.3.2.31"/>
    </reaction>
</comment>
<dbReference type="GO" id="GO:0061630">
    <property type="term" value="F:ubiquitin protein ligase activity"/>
    <property type="evidence" value="ECO:0007669"/>
    <property type="project" value="UniProtKB-EC"/>
</dbReference>
<dbReference type="EMBL" id="KB822712">
    <property type="protein sequence ID" value="ETN45634.1"/>
    <property type="molecule type" value="Genomic_DNA"/>
</dbReference>
<dbReference type="SMART" id="SM00647">
    <property type="entry name" value="IBR"/>
    <property type="match status" value="2"/>
</dbReference>
<dbReference type="CDD" id="cd20336">
    <property type="entry name" value="Rcat_RBR"/>
    <property type="match status" value="1"/>
</dbReference>
<dbReference type="OrthoDB" id="10009520at2759"/>
<evidence type="ECO:0000256" key="2">
    <source>
        <dbReference type="ARBA" id="ARBA00012251"/>
    </source>
</evidence>
<keyword evidence="4" id="KW-0479">Metal-binding</keyword>
<feature type="compositionally biased region" description="Polar residues" evidence="9">
    <location>
        <begin position="346"/>
        <end position="357"/>
    </location>
</feature>
<feature type="compositionally biased region" description="Polar residues" evidence="9">
    <location>
        <begin position="23"/>
        <end position="53"/>
    </location>
</feature>
<dbReference type="RefSeq" id="XP_008712362.1">
    <property type="nucleotide sequence ID" value="XM_008714140.1"/>
</dbReference>
<dbReference type="Proteomes" id="UP000030752">
    <property type="component" value="Unassembled WGS sequence"/>
</dbReference>
<protein>
    <recommendedName>
        <fullName evidence="2">RBR-type E3 ubiquitin transferase</fullName>
        <ecNumber evidence="2">2.3.2.31</ecNumber>
    </recommendedName>
</protein>
<dbReference type="AlphaFoldDB" id="W2SCH5"/>
<dbReference type="GO" id="GO:0016567">
    <property type="term" value="P:protein ubiquitination"/>
    <property type="evidence" value="ECO:0007669"/>
    <property type="project" value="InterPro"/>
</dbReference>
<keyword evidence="6" id="KW-0863">Zinc-finger</keyword>
<keyword evidence="7" id="KW-0833">Ubl conjugation pathway</keyword>
<dbReference type="GO" id="GO:0008270">
    <property type="term" value="F:zinc ion binding"/>
    <property type="evidence" value="ECO:0007669"/>
    <property type="project" value="UniProtKB-KW"/>
</dbReference>
<dbReference type="PROSITE" id="PS51873">
    <property type="entry name" value="TRIAD"/>
    <property type="match status" value="1"/>
</dbReference>
<feature type="compositionally biased region" description="Polar residues" evidence="9">
    <location>
        <begin position="379"/>
        <end position="397"/>
    </location>
</feature>
<feature type="compositionally biased region" description="Polar residues" evidence="9">
    <location>
        <begin position="454"/>
        <end position="473"/>
    </location>
</feature>